<gene>
    <name evidence="4" type="ORF">CDCA_CDCA05G1506</name>
</gene>
<dbReference type="GO" id="GO:0004175">
    <property type="term" value="F:endopeptidase activity"/>
    <property type="evidence" value="ECO:0007669"/>
    <property type="project" value="UniProtKB-ARBA"/>
</dbReference>
<feature type="domain" description="CAAX prenyl protease 2/Lysostaphin resistance protein A-like" evidence="3">
    <location>
        <begin position="408"/>
        <end position="490"/>
    </location>
</feature>
<dbReference type="Proteomes" id="UP001301350">
    <property type="component" value="Unassembled WGS sequence"/>
</dbReference>
<feature type="transmembrane region" description="Helical" evidence="2">
    <location>
        <begin position="425"/>
        <end position="449"/>
    </location>
</feature>
<organism evidence="4 5">
    <name type="scientific">Cyanidium caldarium</name>
    <name type="common">Red alga</name>
    <dbReference type="NCBI Taxonomy" id="2771"/>
    <lineage>
        <taxon>Eukaryota</taxon>
        <taxon>Rhodophyta</taxon>
        <taxon>Bangiophyceae</taxon>
        <taxon>Cyanidiales</taxon>
        <taxon>Cyanidiaceae</taxon>
        <taxon>Cyanidium</taxon>
    </lineage>
</organism>
<evidence type="ECO:0000313" key="5">
    <source>
        <dbReference type="Proteomes" id="UP001301350"/>
    </source>
</evidence>
<feature type="transmembrane region" description="Helical" evidence="2">
    <location>
        <begin position="312"/>
        <end position="331"/>
    </location>
</feature>
<name>A0AAV9ITU2_CYACA</name>
<dbReference type="InterPro" id="IPR003675">
    <property type="entry name" value="Rce1/LyrA-like_dom"/>
</dbReference>
<dbReference type="EMBL" id="JANCYW010000005">
    <property type="protein sequence ID" value="KAK4535481.1"/>
    <property type="molecule type" value="Genomic_DNA"/>
</dbReference>
<evidence type="ECO:0000313" key="4">
    <source>
        <dbReference type="EMBL" id="KAK4535481.1"/>
    </source>
</evidence>
<dbReference type="AlphaFoldDB" id="A0AAV9ITU2"/>
<evidence type="ECO:0000256" key="1">
    <source>
        <dbReference type="SAM" id="MobiDB-lite"/>
    </source>
</evidence>
<feature type="transmembrane region" description="Helical" evidence="2">
    <location>
        <begin position="401"/>
        <end position="418"/>
    </location>
</feature>
<dbReference type="GO" id="GO:0080120">
    <property type="term" value="P:CAAX-box protein maturation"/>
    <property type="evidence" value="ECO:0007669"/>
    <property type="project" value="UniProtKB-ARBA"/>
</dbReference>
<feature type="transmembrane region" description="Helical" evidence="2">
    <location>
        <begin position="274"/>
        <end position="300"/>
    </location>
</feature>
<feature type="transmembrane region" description="Helical" evidence="2">
    <location>
        <begin position="469"/>
        <end position="488"/>
    </location>
</feature>
<proteinExistence type="predicted"/>
<protein>
    <recommendedName>
        <fullName evidence="3">CAAX prenyl protease 2/Lysostaphin resistance protein A-like domain-containing protein</fullName>
    </recommendedName>
</protein>
<keyword evidence="2" id="KW-0472">Membrane</keyword>
<feature type="region of interest" description="Disordered" evidence="1">
    <location>
        <begin position="87"/>
        <end position="118"/>
    </location>
</feature>
<sequence length="501" mass="55305">MAGDRLMRLEWRAAFVAGVGLRASGRFIHSGRGICRRTERANAWTPLRPLQRVGAGRPWLAPARTVRRQHACVWACTRISDAGDAFDEDGATSKGAPPNVSSADSPTDTADNSVWTPDYARETPDWAPRWLPRFLYTAPAWSQAVVVMAFYVFHLLVLSRHAWAPPPAVQPLLRRIVLAVPHTVSHADPLDKPNAKAASEALRAIASGQEPVTIGYDSIAGAVVLLVVLLFRVLARRKNGAAYPLLPSLLRPAPRRGVPWELPRGTKAKIGLTTIMLLGAYLLSGYGAVLCEQLMFFLTILGVPLTVPTLRAYKVLLGHLMWVFMGVKILGTQLRPFFPPRGRWMRARVHSNWCWWAIGVYFVSGLLFNIVDFVNQFLVPQAILNEESVVSKLIHPENQDVVAMAVGSIGPCITAPFFEEILYRGYLLPALSCFMPLWLAIPVSSVLFAAHHLNLGGMLPLSVLGWAWAYTYVSSGNLFVCAFTHGLWNSRVFLSSLLGME</sequence>
<comment type="caution">
    <text evidence="4">The sequence shown here is derived from an EMBL/GenBank/DDBJ whole genome shotgun (WGS) entry which is preliminary data.</text>
</comment>
<dbReference type="Pfam" id="PF02517">
    <property type="entry name" value="Rce1-like"/>
    <property type="match status" value="1"/>
</dbReference>
<dbReference type="PANTHER" id="PTHR43592:SF15">
    <property type="entry name" value="CAAX AMINO TERMINAL PROTEASE FAMILY PROTEIN"/>
    <property type="match status" value="1"/>
</dbReference>
<evidence type="ECO:0000259" key="3">
    <source>
        <dbReference type="Pfam" id="PF02517"/>
    </source>
</evidence>
<keyword evidence="2" id="KW-1133">Transmembrane helix</keyword>
<feature type="transmembrane region" description="Helical" evidence="2">
    <location>
        <begin position="352"/>
        <end position="371"/>
    </location>
</feature>
<feature type="transmembrane region" description="Helical" evidence="2">
    <location>
        <begin position="214"/>
        <end position="235"/>
    </location>
</feature>
<reference evidence="4 5" key="1">
    <citation type="submission" date="2022-07" db="EMBL/GenBank/DDBJ databases">
        <title>Genome-wide signatures of adaptation to extreme environments.</title>
        <authorList>
            <person name="Cho C.H."/>
            <person name="Yoon H.S."/>
        </authorList>
    </citation>
    <scope>NUCLEOTIDE SEQUENCE [LARGE SCALE GENOMIC DNA]</scope>
    <source>
        <strain evidence="4 5">DBV 063 E5</strain>
    </source>
</reference>
<accession>A0AAV9ITU2</accession>
<keyword evidence="2" id="KW-0812">Transmembrane</keyword>
<evidence type="ECO:0000256" key="2">
    <source>
        <dbReference type="SAM" id="Phobius"/>
    </source>
</evidence>
<feature type="transmembrane region" description="Helical" evidence="2">
    <location>
        <begin position="134"/>
        <end position="157"/>
    </location>
</feature>
<keyword evidence="5" id="KW-1185">Reference proteome</keyword>
<dbReference type="PANTHER" id="PTHR43592">
    <property type="entry name" value="CAAX AMINO TERMINAL PROTEASE"/>
    <property type="match status" value="1"/>
</dbReference>
<feature type="compositionally biased region" description="Polar residues" evidence="1">
    <location>
        <begin position="99"/>
        <end position="115"/>
    </location>
</feature>